<gene>
    <name evidence="2" type="ORF">SUNI508_07435</name>
</gene>
<evidence type="ECO:0000313" key="3">
    <source>
        <dbReference type="Proteomes" id="UP001408356"/>
    </source>
</evidence>
<dbReference type="EMBL" id="JARVKF010000320">
    <property type="protein sequence ID" value="KAK9419460.1"/>
    <property type="molecule type" value="Genomic_DNA"/>
</dbReference>
<accession>A0ABR2UYY1</accession>
<feature type="signal peptide" evidence="1">
    <location>
        <begin position="1"/>
        <end position="18"/>
    </location>
</feature>
<sequence length="53" mass="5484">MKTAFAIIIAFAASMASAGVVITPVRANQVVPKNSDDCFFGVTTPNGCAPLRN</sequence>
<organism evidence="2 3">
    <name type="scientific">Seiridium unicorne</name>
    <dbReference type="NCBI Taxonomy" id="138068"/>
    <lineage>
        <taxon>Eukaryota</taxon>
        <taxon>Fungi</taxon>
        <taxon>Dikarya</taxon>
        <taxon>Ascomycota</taxon>
        <taxon>Pezizomycotina</taxon>
        <taxon>Sordariomycetes</taxon>
        <taxon>Xylariomycetidae</taxon>
        <taxon>Amphisphaeriales</taxon>
        <taxon>Sporocadaceae</taxon>
        <taxon>Seiridium</taxon>
    </lineage>
</organism>
<keyword evidence="3" id="KW-1185">Reference proteome</keyword>
<reference evidence="2 3" key="1">
    <citation type="journal article" date="2024" name="J. Plant Pathol.">
        <title>Sequence and assembly of the genome of Seiridium unicorne, isolate CBS 538.82, causal agent of cypress canker disease.</title>
        <authorList>
            <person name="Scali E."/>
            <person name="Rocca G.D."/>
            <person name="Danti R."/>
            <person name="Garbelotto M."/>
            <person name="Barberini S."/>
            <person name="Baroncelli R."/>
            <person name="Emiliani G."/>
        </authorList>
    </citation>
    <scope>NUCLEOTIDE SEQUENCE [LARGE SCALE GENOMIC DNA]</scope>
    <source>
        <strain evidence="2 3">BM-138-508</strain>
    </source>
</reference>
<feature type="chain" id="PRO_5045595800" evidence="1">
    <location>
        <begin position="19"/>
        <end position="53"/>
    </location>
</feature>
<evidence type="ECO:0000256" key="1">
    <source>
        <dbReference type="SAM" id="SignalP"/>
    </source>
</evidence>
<comment type="caution">
    <text evidence="2">The sequence shown here is derived from an EMBL/GenBank/DDBJ whole genome shotgun (WGS) entry which is preliminary data.</text>
</comment>
<proteinExistence type="predicted"/>
<evidence type="ECO:0000313" key="2">
    <source>
        <dbReference type="EMBL" id="KAK9419460.1"/>
    </source>
</evidence>
<dbReference type="Proteomes" id="UP001408356">
    <property type="component" value="Unassembled WGS sequence"/>
</dbReference>
<name>A0ABR2UYY1_9PEZI</name>
<protein>
    <submittedName>
        <fullName evidence="2">Uncharacterized protein</fullName>
    </submittedName>
</protein>
<keyword evidence="1" id="KW-0732">Signal</keyword>